<keyword evidence="3 4" id="KW-0408">Iron</keyword>
<dbReference type="InterPro" id="IPR050597">
    <property type="entry name" value="Cytochrome_c_Oxidase_Subunit"/>
</dbReference>
<dbReference type="InterPro" id="IPR036909">
    <property type="entry name" value="Cyt_c-like_dom_sf"/>
</dbReference>
<gene>
    <name evidence="6" type="ORF">M2350_002180</name>
</gene>
<dbReference type="RefSeq" id="WP_259096582.1">
    <property type="nucleotide sequence ID" value="NZ_CP130454.1"/>
</dbReference>
<dbReference type="Gene3D" id="2.60.40.1190">
    <property type="match status" value="1"/>
</dbReference>
<keyword evidence="1 4" id="KW-0349">Heme</keyword>
<sequence>MRRWHTTVALSGVLALALWGQETKVSEGRILYQRHCAACHGANGRGDGPMSKFIYPSPTNLTKGVFKFRSTPTGTLPTDDDLKRVISEGIQSTPMFGMKGILTESEIDALVAYIKTLSPSFQEGDKGEPIKVNPMPPSPELVSEGRKLYFELGCDSCHGKSGQGDGPAAKSLQDEKGRPIRILSFADARNFKAGFSPTDIYRTIMTGLDGSPMPSFAEMLSEREGWALAYFVHSLIQNKVAPKRFGDQIPVSRLNKLSLKPDDALWKSVPVVNLALQPTWDRVRSPEFLQVQSATDGQNLVLRLQWSDEKRDVSTKGQSDAVFVQLPLDADKPIPSLFYGDPKSPVKILRWDAGKGLTVYSAKGFGTLSQISDTNVQGSGQWLKNRWVVVFSVKGLNLSSPLPVSFSVWNGSLGDIGERRLMTGWHFLVTQNP</sequence>
<accession>A0ABT2EP76</accession>
<feature type="domain" description="Cytochrome c" evidence="5">
    <location>
        <begin position="140"/>
        <end position="236"/>
    </location>
</feature>
<evidence type="ECO:0000313" key="6">
    <source>
        <dbReference type="EMBL" id="MCS3919763.1"/>
    </source>
</evidence>
<evidence type="ECO:0000256" key="1">
    <source>
        <dbReference type="ARBA" id="ARBA00022617"/>
    </source>
</evidence>
<evidence type="ECO:0000256" key="3">
    <source>
        <dbReference type="ARBA" id="ARBA00023004"/>
    </source>
</evidence>
<dbReference type="SUPFAM" id="SSF46626">
    <property type="entry name" value="Cytochrome c"/>
    <property type="match status" value="2"/>
</dbReference>
<dbReference type="PROSITE" id="PS51007">
    <property type="entry name" value="CYTC"/>
    <property type="match status" value="2"/>
</dbReference>
<evidence type="ECO:0000259" key="5">
    <source>
        <dbReference type="PROSITE" id="PS51007"/>
    </source>
</evidence>
<keyword evidence="7" id="KW-1185">Reference proteome</keyword>
<evidence type="ECO:0000256" key="4">
    <source>
        <dbReference type="PROSITE-ProRule" id="PRU00433"/>
    </source>
</evidence>
<dbReference type="EMBL" id="JANUCP010000004">
    <property type="protein sequence ID" value="MCS3919763.1"/>
    <property type="molecule type" value="Genomic_DNA"/>
</dbReference>
<evidence type="ECO:0000256" key="2">
    <source>
        <dbReference type="ARBA" id="ARBA00022723"/>
    </source>
</evidence>
<dbReference type="PANTHER" id="PTHR33751">
    <property type="entry name" value="CBB3-TYPE CYTOCHROME C OXIDASE SUBUNIT FIXP"/>
    <property type="match status" value="1"/>
</dbReference>
<comment type="caution">
    <text evidence="6">The sequence shown here is derived from an EMBL/GenBank/DDBJ whole genome shotgun (WGS) entry which is preliminary data.</text>
</comment>
<dbReference type="Pfam" id="PF00034">
    <property type="entry name" value="Cytochrom_C"/>
    <property type="match status" value="1"/>
</dbReference>
<dbReference type="Gene3D" id="1.10.760.10">
    <property type="entry name" value="Cytochrome c-like domain"/>
    <property type="match status" value="2"/>
</dbReference>
<proteinExistence type="predicted"/>
<dbReference type="InterPro" id="IPR009056">
    <property type="entry name" value="Cyt_c-like_dom"/>
</dbReference>
<protein>
    <submittedName>
        <fullName evidence="6">DMSO reductase family type II enzyme heme b subunit</fullName>
    </submittedName>
</protein>
<dbReference type="PANTHER" id="PTHR33751:SF1">
    <property type="entry name" value="CBB3-TYPE CYTOCHROME C OXIDASE SUBUNIT FIXP"/>
    <property type="match status" value="1"/>
</dbReference>
<dbReference type="Pfam" id="PF13442">
    <property type="entry name" value="Cytochrome_CBB3"/>
    <property type="match status" value="1"/>
</dbReference>
<feature type="domain" description="Cytochrome c" evidence="5">
    <location>
        <begin position="23"/>
        <end position="118"/>
    </location>
</feature>
<name>A0ABT2EP76_9BACT</name>
<evidence type="ECO:0000313" key="7">
    <source>
        <dbReference type="Proteomes" id="UP001204798"/>
    </source>
</evidence>
<reference evidence="6 7" key="1">
    <citation type="submission" date="2022-08" db="EMBL/GenBank/DDBJ databases">
        <title>Bacterial and archaeal communities from various locations to study Microbial Dark Matter (Phase II).</title>
        <authorList>
            <person name="Stepanauskas R."/>
        </authorList>
    </citation>
    <scope>NUCLEOTIDE SEQUENCE [LARGE SCALE GENOMIC DNA]</scope>
    <source>
        <strain evidence="6 7">PD1</strain>
    </source>
</reference>
<keyword evidence="2 4" id="KW-0479">Metal-binding</keyword>
<dbReference type="Proteomes" id="UP001204798">
    <property type="component" value="Unassembled WGS sequence"/>
</dbReference>
<organism evidence="6 7">
    <name type="scientific">Candidatus Fervidibacter sacchari</name>
    <dbReference type="NCBI Taxonomy" id="1448929"/>
    <lineage>
        <taxon>Bacteria</taxon>
        <taxon>Candidatus Fervidibacterota</taxon>
        <taxon>Candidatus Fervidibacter</taxon>
    </lineage>
</organism>